<protein>
    <submittedName>
        <fullName evidence="1">Uncharacterized protein</fullName>
    </submittedName>
</protein>
<dbReference type="EMBL" id="BGPR01065957">
    <property type="protein sequence ID" value="GBO40668.1"/>
    <property type="molecule type" value="Genomic_DNA"/>
</dbReference>
<proteinExistence type="predicted"/>
<evidence type="ECO:0000313" key="1">
    <source>
        <dbReference type="EMBL" id="GBO40668.1"/>
    </source>
</evidence>
<sequence length="95" mass="10547">MPRSSNVAPQHLLQRWQGALHEKLSPSDLPSNFIGWLCKLPPRLAVRGDPLDGCCSVSVYQSLAGIPVSHKAGLLKEIKRRIHSLEAALRWSLSR</sequence>
<gene>
    <name evidence="1" type="ORF">AVEN_179046_1</name>
</gene>
<keyword evidence="2" id="KW-1185">Reference proteome</keyword>
<dbReference type="AlphaFoldDB" id="A0A4Y2WV51"/>
<reference evidence="1 2" key="1">
    <citation type="journal article" date="2019" name="Sci. Rep.">
        <title>Orb-weaving spider Araneus ventricosus genome elucidates the spidroin gene catalogue.</title>
        <authorList>
            <person name="Kono N."/>
            <person name="Nakamura H."/>
            <person name="Ohtoshi R."/>
            <person name="Moran D.A.P."/>
            <person name="Shinohara A."/>
            <person name="Yoshida Y."/>
            <person name="Fujiwara M."/>
            <person name="Mori M."/>
            <person name="Tomita M."/>
            <person name="Arakawa K."/>
        </authorList>
    </citation>
    <scope>NUCLEOTIDE SEQUENCE [LARGE SCALE GENOMIC DNA]</scope>
</reference>
<accession>A0A4Y2WV51</accession>
<evidence type="ECO:0000313" key="2">
    <source>
        <dbReference type="Proteomes" id="UP000499080"/>
    </source>
</evidence>
<organism evidence="1 2">
    <name type="scientific">Araneus ventricosus</name>
    <name type="common">Orbweaver spider</name>
    <name type="synonym">Epeira ventricosa</name>
    <dbReference type="NCBI Taxonomy" id="182803"/>
    <lineage>
        <taxon>Eukaryota</taxon>
        <taxon>Metazoa</taxon>
        <taxon>Ecdysozoa</taxon>
        <taxon>Arthropoda</taxon>
        <taxon>Chelicerata</taxon>
        <taxon>Arachnida</taxon>
        <taxon>Araneae</taxon>
        <taxon>Araneomorphae</taxon>
        <taxon>Entelegynae</taxon>
        <taxon>Araneoidea</taxon>
        <taxon>Araneidae</taxon>
        <taxon>Araneus</taxon>
    </lineage>
</organism>
<name>A0A4Y2WV51_ARAVE</name>
<comment type="caution">
    <text evidence="1">The sequence shown here is derived from an EMBL/GenBank/DDBJ whole genome shotgun (WGS) entry which is preliminary data.</text>
</comment>
<dbReference type="Proteomes" id="UP000499080">
    <property type="component" value="Unassembled WGS sequence"/>
</dbReference>